<dbReference type="EMBL" id="CP041334">
    <property type="protein sequence ID" value="QKY72168.1"/>
    <property type="molecule type" value="Genomic_DNA"/>
</dbReference>
<dbReference type="RefSeq" id="WP_005713172.1">
    <property type="nucleotide sequence ID" value="NZ_CP009158.1"/>
</dbReference>
<accession>A0A6I5WUC3</accession>
<proteinExistence type="predicted"/>
<organism evidence="1 2">
    <name type="scientific">Glaesserella parasuis</name>
    <name type="common">Haemophilus parasuis</name>
    <dbReference type="NCBI Taxonomy" id="738"/>
    <lineage>
        <taxon>Bacteria</taxon>
        <taxon>Pseudomonadati</taxon>
        <taxon>Pseudomonadota</taxon>
        <taxon>Gammaproteobacteria</taxon>
        <taxon>Pasteurellales</taxon>
        <taxon>Pasteurellaceae</taxon>
        <taxon>Glaesserella</taxon>
    </lineage>
</organism>
<evidence type="ECO:0000313" key="2">
    <source>
        <dbReference type="Proteomes" id="UP000509790"/>
    </source>
</evidence>
<gene>
    <name evidence="1" type="ORF">FLK62_02100</name>
</gene>
<protein>
    <submittedName>
        <fullName evidence="1">Uncharacterized protein</fullName>
    </submittedName>
</protein>
<dbReference type="Proteomes" id="UP000509790">
    <property type="component" value="Chromosome"/>
</dbReference>
<reference evidence="1 2" key="1">
    <citation type="submission" date="2019-06" db="EMBL/GenBank/DDBJ databases">
        <title>Complete genome sequence of Haemophilus parasuis HPS412.</title>
        <authorList>
            <person name="Yang S."/>
            <person name="Huang C."/>
        </authorList>
    </citation>
    <scope>NUCLEOTIDE SEQUENCE [LARGE SCALE GENOMIC DNA]</scope>
    <source>
        <strain evidence="1 2">HPS412</strain>
    </source>
</reference>
<sequence length="108" mass="12374">MKLQVTTSYTIEEGIFPTFVKGTEIKALTPCRKYPNWYACEIEGYHTYVPEHFVRANHLVTDYNPTELAVVKGDIVELLELHYQWALVSKGKEIGWLPCEILVTSGQL</sequence>
<dbReference type="AlphaFoldDB" id="A0A6I5WUC3"/>
<dbReference type="SUPFAM" id="SSF50044">
    <property type="entry name" value="SH3-domain"/>
    <property type="match status" value="1"/>
</dbReference>
<dbReference type="InterPro" id="IPR036028">
    <property type="entry name" value="SH3-like_dom_sf"/>
</dbReference>
<dbReference type="KEGG" id="hpas:JL26_07685"/>
<name>A0A6I5WUC3_GLAPU</name>
<dbReference type="KEGG" id="hpak:JT17_04945"/>
<evidence type="ECO:0000313" key="1">
    <source>
        <dbReference type="EMBL" id="QKY72168.1"/>
    </source>
</evidence>